<dbReference type="InterPro" id="IPR056307">
    <property type="entry name" value="Ig-CFAP74_3rd"/>
</dbReference>
<dbReference type="Pfam" id="PF24778">
    <property type="entry name" value="Ig-CFAP74_3rd"/>
    <property type="match status" value="1"/>
</dbReference>
<feature type="compositionally biased region" description="Basic residues" evidence="2">
    <location>
        <begin position="399"/>
        <end position="412"/>
    </location>
</feature>
<dbReference type="InterPro" id="IPR013783">
    <property type="entry name" value="Ig-like_fold"/>
</dbReference>
<feature type="compositionally biased region" description="Low complexity" evidence="2">
    <location>
        <begin position="158"/>
        <end position="168"/>
    </location>
</feature>
<dbReference type="Pfam" id="PF24798">
    <property type="entry name" value="Ig-CFAP74_4th"/>
    <property type="match status" value="1"/>
</dbReference>
<sequence>MSGVVVSMPDYHAVGPGVDSLKALGLLGLKARLASRPLGVQYVSQMIDPLGKDGPGTPASCEDEARAAKILQKKRERLKREKEMTDAALRLYSTRKLTKIVEEEEETPPVEICSMKKKSWECTNQLDKTVDYRLAGMNSVQRLVFKYFGPGPDLAVDSPTSPSSGSSPPRYPHTEQSRLNRRQQILRQKQKKSDEVRDTLINKIEELTRLKKRLAEGSGRYRCHLAERKADLAERKRKFAEELALKYNLPVEALHKHADKIYENYRFTEVVELDYSAFGKIVTCAREVLRSVAILAFAIVSGSVEVPTQISTASEVQNLAQEKKLEREKLEHQLEVYNKILAERKKTIPLNISRKRPKPKQDTLTEEVTDILDEDVQEVEEGSTKKEEGDKETGEGKKTVARKKITLKTKKDKGKENRVGKSKKKSGKEEEEKKGTAKKKTGSSQKVEKQPPRQPAAPELESKENLFFPEILGGIGELEALEREKLEFQKSIQPLPLEKGLVSVPASVVIKDYKPDQSYKCKIRLKNITRHAIFCRFSNINYVKGDSYYSLEMEARDRERLAPGLVAEFTLSFHPIDETQETEAIVQFVTDTSNGERRLFQVSVHCSPPAARPTILTQSIVFPKVNVWTDKVHKKFLKIANSGVEPCTASIKKRVVETPQFDMAKEEGDNEDAGRMEKDGGDETEITQTENMVDDVGPHEADNMVKSLIEELVDNVFQVFRFDQLYAIAVEANSEVKIPVAFVATMMPYAGYALDQYDVLFQGKFVAKDKQTFSIEGEIEPLPIELWPPVIDMKQCLIGGDVQQSTLSIINRSHIPYPVSIKFPQSLACHVDVDPSDVFAHPNSSITVVVRIMLRWSFLNEASIYFDPETKVLDFPLFVDVYSRQHEGARRLEASVLAVVTAAQDLTISPDVVDLGPVTTMETCQATLFITNNSLAPHQFAFLDTPKWVTIMPNYGMGAIEPGERVRLHLLYSPGADQVEQPGDDQCHDFTISCTTMTAVANHPQLPIKAHRHADMSQVCTSPKAGEAYEEIGVWY</sequence>
<evidence type="ECO:0000313" key="6">
    <source>
        <dbReference type="Proteomes" id="UP001558652"/>
    </source>
</evidence>
<keyword evidence="1" id="KW-0175">Coiled coil</keyword>
<feature type="compositionally biased region" description="Acidic residues" evidence="2">
    <location>
        <begin position="364"/>
        <end position="381"/>
    </location>
</feature>
<feature type="coiled-coil region" evidence="1">
    <location>
        <begin position="61"/>
        <end position="88"/>
    </location>
</feature>
<feature type="coiled-coil region" evidence="1">
    <location>
        <begin position="313"/>
        <end position="347"/>
    </location>
</feature>
<evidence type="ECO:0000259" key="3">
    <source>
        <dbReference type="Pfam" id="PF24778"/>
    </source>
</evidence>
<dbReference type="Proteomes" id="UP001558652">
    <property type="component" value="Unassembled WGS sequence"/>
</dbReference>
<dbReference type="PANTHER" id="PTHR22538:SF0">
    <property type="entry name" value="CILIA- AND FLAGELLA-ASSOCIATED PROTEIN 74"/>
    <property type="match status" value="1"/>
</dbReference>
<feature type="region of interest" description="Disordered" evidence="2">
    <location>
        <begin position="155"/>
        <end position="180"/>
    </location>
</feature>
<name>A0ABD0YV38_9HEMI</name>
<comment type="caution">
    <text evidence="5">The sequence shown here is derived from an EMBL/GenBank/DDBJ whole genome shotgun (WGS) entry which is preliminary data.</text>
</comment>
<feature type="coiled-coil region" evidence="1">
    <location>
        <begin position="197"/>
        <end position="243"/>
    </location>
</feature>
<evidence type="ECO:0000256" key="2">
    <source>
        <dbReference type="SAM" id="MobiDB-lite"/>
    </source>
</evidence>
<proteinExistence type="predicted"/>
<evidence type="ECO:0000313" key="5">
    <source>
        <dbReference type="EMBL" id="KAL1139818.1"/>
    </source>
</evidence>
<evidence type="ECO:0000256" key="1">
    <source>
        <dbReference type="SAM" id="Coils"/>
    </source>
</evidence>
<reference evidence="5 6" key="1">
    <citation type="submission" date="2024-07" db="EMBL/GenBank/DDBJ databases">
        <title>Chromosome-level genome assembly of the water stick insect Ranatra chinensis (Heteroptera: Nepidae).</title>
        <authorList>
            <person name="Liu X."/>
        </authorList>
    </citation>
    <scope>NUCLEOTIDE SEQUENCE [LARGE SCALE GENOMIC DNA]</scope>
    <source>
        <strain evidence="5">Cailab_2021Rc</strain>
        <tissue evidence="5">Muscle</tissue>
    </source>
</reference>
<feature type="compositionally biased region" description="Basic and acidic residues" evidence="2">
    <location>
        <begin position="382"/>
        <end position="398"/>
    </location>
</feature>
<dbReference type="InterPro" id="IPR056310">
    <property type="entry name" value="Ig-CFAP74_4th"/>
</dbReference>
<organism evidence="5 6">
    <name type="scientific">Ranatra chinensis</name>
    <dbReference type="NCBI Taxonomy" id="642074"/>
    <lineage>
        <taxon>Eukaryota</taxon>
        <taxon>Metazoa</taxon>
        <taxon>Ecdysozoa</taxon>
        <taxon>Arthropoda</taxon>
        <taxon>Hexapoda</taxon>
        <taxon>Insecta</taxon>
        <taxon>Pterygota</taxon>
        <taxon>Neoptera</taxon>
        <taxon>Paraneoptera</taxon>
        <taxon>Hemiptera</taxon>
        <taxon>Heteroptera</taxon>
        <taxon>Panheteroptera</taxon>
        <taxon>Nepomorpha</taxon>
        <taxon>Nepidae</taxon>
        <taxon>Ranatrinae</taxon>
        <taxon>Ranatra</taxon>
    </lineage>
</organism>
<feature type="domain" description="CFAP74 fourth Ig-like" evidence="4">
    <location>
        <begin position="908"/>
        <end position="978"/>
    </location>
</feature>
<gene>
    <name evidence="5" type="ORF">AAG570_006795</name>
</gene>
<feature type="region of interest" description="Disordered" evidence="2">
    <location>
        <begin position="352"/>
        <end position="462"/>
    </location>
</feature>
<accession>A0ABD0YV38</accession>
<dbReference type="EMBL" id="JBFDAA010000002">
    <property type="protein sequence ID" value="KAL1139818.1"/>
    <property type="molecule type" value="Genomic_DNA"/>
</dbReference>
<keyword evidence="6" id="KW-1185">Reference proteome</keyword>
<feature type="domain" description="CFAP74 third Ig-like" evidence="3">
    <location>
        <begin position="789"/>
        <end position="900"/>
    </location>
</feature>
<dbReference type="PANTHER" id="PTHR22538">
    <property type="entry name" value="CILIA- AND FLAGELLA-ASSOCIATED PROTEIN 74"/>
    <property type="match status" value="1"/>
</dbReference>
<evidence type="ECO:0000259" key="4">
    <source>
        <dbReference type="Pfam" id="PF24798"/>
    </source>
</evidence>
<protein>
    <submittedName>
        <fullName evidence="5">Uncharacterized protein</fullName>
    </submittedName>
</protein>
<dbReference type="AlphaFoldDB" id="A0ABD0YV38"/>
<dbReference type="Gene3D" id="2.60.40.10">
    <property type="entry name" value="Immunoglobulins"/>
    <property type="match status" value="1"/>
</dbReference>